<accession>A0A4Z2F5J2</accession>
<evidence type="ECO:0000256" key="1">
    <source>
        <dbReference type="SAM" id="MobiDB-lite"/>
    </source>
</evidence>
<dbReference type="EMBL" id="SRLO01001621">
    <property type="protein sequence ID" value="TNN36417.1"/>
    <property type="molecule type" value="Genomic_DNA"/>
</dbReference>
<gene>
    <name evidence="2" type="ORF">EYF80_053417</name>
</gene>
<name>A0A4Z2F5J2_9TELE</name>
<organism evidence="2 3">
    <name type="scientific">Liparis tanakae</name>
    <name type="common">Tanaka's snailfish</name>
    <dbReference type="NCBI Taxonomy" id="230148"/>
    <lineage>
        <taxon>Eukaryota</taxon>
        <taxon>Metazoa</taxon>
        <taxon>Chordata</taxon>
        <taxon>Craniata</taxon>
        <taxon>Vertebrata</taxon>
        <taxon>Euteleostomi</taxon>
        <taxon>Actinopterygii</taxon>
        <taxon>Neopterygii</taxon>
        <taxon>Teleostei</taxon>
        <taxon>Neoteleostei</taxon>
        <taxon>Acanthomorphata</taxon>
        <taxon>Eupercaria</taxon>
        <taxon>Perciformes</taxon>
        <taxon>Cottioidei</taxon>
        <taxon>Cottales</taxon>
        <taxon>Liparidae</taxon>
        <taxon>Liparis</taxon>
    </lineage>
</organism>
<feature type="compositionally biased region" description="Basic and acidic residues" evidence="1">
    <location>
        <begin position="1"/>
        <end position="10"/>
    </location>
</feature>
<evidence type="ECO:0000313" key="3">
    <source>
        <dbReference type="Proteomes" id="UP000314294"/>
    </source>
</evidence>
<keyword evidence="3" id="KW-1185">Reference proteome</keyword>
<reference evidence="2 3" key="1">
    <citation type="submission" date="2019-03" db="EMBL/GenBank/DDBJ databases">
        <title>First draft genome of Liparis tanakae, snailfish: a comprehensive survey of snailfish specific genes.</title>
        <authorList>
            <person name="Kim W."/>
            <person name="Song I."/>
            <person name="Jeong J.-H."/>
            <person name="Kim D."/>
            <person name="Kim S."/>
            <person name="Ryu S."/>
            <person name="Song J.Y."/>
            <person name="Lee S.K."/>
        </authorList>
    </citation>
    <scope>NUCLEOTIDE SEQUENCE [LARGE SCALE GENOMIC DNA]</scope>
    <source>
        <tissue evidence="2">Muscle</tissue>
    </source>
</reference>
<sequence length="102" mass="11003">MTRRKQEREGPPLPRGEISLHHKSQAGACSMRTAGPSLAIVPAPLLPCQRALPRTLIHAISVHFMSTSKSKQTGAASVSEEAVVFAVGERNLLVRSRRDAGH</sequence>
<feature type="region of interest" description="Disordered" evidence="1">
    <location>
        <begin position="1"/>
        <end position="27"/>
    </location>
</feature>
<dbReference type="Proteomes" id="UP000314294">
    <property type="component" value="Unassembled WGS sequence"/>
</dbReference>
<evidence type="ECO:0000313" key="2">
    <source>
        <dbReference type="EMBL" id="TNN36417.1"/>
    </source>
</evidence>
<dbReference type="AlphaFoldDB" id="A0A4Z2F5J2"/>
<protein>
    <submittedName>
        <fullName evidence="2">Uncharacterized protein</fullName>
    </submittedName>
</protein>
<comment type="caution">
    <text evidence="2">The sequence shown here is derived from an EMBL/GenBank/DDBJ whole genome shotgun (WGS) entry which is preliminary data.</text>
</comment>
<proteinExistence type="predicted"/>